<dbReference type="Proteomes" id="UP000076761">
    <property type="component" value="Unassembled WGS sequence"/>
</dbReference>
<dbReference type="EMBL" id="KV425586">
    <property type="protein sequence ID" value="KZT23362.1"/>
    <property type="molecule type" value="Genomic_DNA"/>
</dbReference>
<reference evidence="1 2" key="1">
    <citation type="journal article" date="2016" name="Mol. Biol. Evol.">
        <title>Comparative Genomics of Early-Diverging Mushroom-Forming Fungi Provides Insights into the Origins of Lignocellulose Decay Capabilities.</title>
        <authorList>
            <person name="Nagy L.G."/>
            <person name="Riley R."/>
            <person name="Tritt A."/>
            <person name="Adam C."/>
            <person name="Daum C."/>
            <person name="Floudas D."/>
            <person name="Sun H."/>
            <person name="Yadav J.S."/>
            <person name="Pangilinan J."/>
            <person name="Larsson K.H."/>
            <person name="Matsuura K."/>
            <person name="Barry K."/>
            <person name="Labutti K."/>
            <person name="Kuo R."/>
            <person name="Ohm R.A."/>
            <person name="Bhattacharya S.S."/>
            <person name="Shirouzu T."/>
            <person name="Yoshinaga Y."/>
            <person name="Martin F.M."/>
            <person name="Grigoriev I.V."/>
            <person name="Hibbett D.S."/>
        </authorList>
    </citation>
    <scope>NUCLEOTIDE SEQUENCE [LARGE SCALE GENOMIC DNA]</scope>
    <source>
        <strain evidence="1 2">HHB14362 ss-1</strain>
    </source>
</reference>
<dbReference type="OrthoDB" id="9983560at2759"/>
<evidence type="ECO:0000313" key="1">
    <source>
        <dbReference type="EMBL" id="KZT23362.1"/>
    </source>
</evidence>
<gene>
    <name evidence="1" type="ORF">NEOLEDRAFT_1136745</name>
</gene>
<organism evidence="1 2">
    <name type="scientific">Neolentinus lepideus HHB14362 ss-1</name>
    <dbReference type="NCBI Taxonomy" id="1314782"/>
    <lineage>
        <taxon>Eukaryota</taxon>
        <taxon>Fungi</taxon>
        <taxon>Dikarya</taxon>
        <taxon>Basidiomycota</taxon>
        <taxon>Agaricomycotina</taxon>
        <taxon>Agaricomycetes</taxon>
        <taxon>Gloeophyllales</taxon>
        <taxon>Gloeophyllaceae</taxon>
        <taxon>Neolentinus</taxon>
    </lineage>
</organism>
<keyword evidence="2" id="KW-1185">Reference proteome</keyword>
<sequence>MMGKVLADISVAVPYMVGGGAVASVHPDDTAITPAWRTSISDLTVLLPSPFTSLTRLHPLLAVPIRV</sequence>
<accession>A0A165R684</accession>
<dbReference type="AlphaFoldDB" id="A0A165R684"/>
<dbReference type="InParanoid" id="A0A165R684"/>
<dbReference type="STRING" id="1314782.A0A165R684"/>
<protein>
    <submittedName>
        <fullName evidence="1">Uncharacterized protein</fullName>
    </submittedName>
</protein>
<evidence type="ECO:0000313" key="2">
    <source>
        <dbReference type="Proteomes" id="UP000076761"/>
    </source>
</evidence>
<proteinExistence type="predicted"/>
<name>A0A165R684_9AGAM</name>